<evidence type="ECO:0000313" key="2">
    <source>
        <dbReference type="Proteomes" id="UP001145114"/>
    </source>
</evidence>
<dbReference type="EMBL" id="JAMZIH010000517">
    <property type="protein sequence ID" value="KAJ1679223.1"/>
    <property type="molecule type" value="Genomic_DNA"/>
</dbReference>
<protein>
    <submittedName>
        <fullName evidence="1">DNA replication initiation factor cdc45</fullName>
    </submittedName>
</protein>
<keyword evidence="1" id="KW-0396">Initiation factor</keyword>
<name>A0ACC1HVU8_9FUNG</name>
<accession>A0ACC1HVU8</accession>
<reference evidence="1" key="1">
    <citation type="submission" date="2022-06" db="EMBL/GenBank/DDBJ databases">
        <title>Phylogenomic reconstructions and comparative analyses of Kickxellomycotina fungi.</title>
        <authorList>
            <person name="Reynolds N.K."/>
            <person name="Stajich J.E."/>
            <person name="Barry K."/>
            <person name="Grigoriev I.V."/>
            <person name="Crous P."/>
            <person name="Smith M.E."/>
        </authorList>
    </citation>
    <scope>NUCLEOTIDE SEQUENCE</scope>
    <source>
        <strain evidence="1">RSA 2271</strain>
    </source>
</reference>
<organism evidence="1 2">
    <name type="scientific">Spiromyces aspiralis</name>
    <dbReference type="NCBI Taxonomy" id="68401"/>
    <lineage>
        <taxon>Eukaryota</taxon>
        <taxon>Fungi</taxon>
        <taxon>Fungi incertae sedis</taxon>
        <taxon>Zoopagomycota</taxon>
        <taxon>Kickxellomycotina</taxon>
        <taxon>Kickxellomycetes</taxon>
        <taxon>Kickxellales</taxon>
        <taxon>Kickxellaceae</taxon>
        <taxon>Spiromyces</taxon>
    </lineage>
</organism>
<evidence type="ECO:0000313" key="1">
    <source>
        <dbReference type="EMBL" id="KAJ1679223.1"/>
    </source>
</evidence>
<dbReference type="Proteomes" id="UP001145114">
    <property type="component" value="Unassembled WGS sequence"/>
</dbReference>
<sequence>KRSSSERSDSDSESLADSGAWHDDSRHRPQKRRAGVQSADEFIRVQQRKAERRQQKQRHLTILERYYSQPTYHGQSSAVCLFQLVEKLGRPPTFDTIWWAIVGVTSQLWLDRIDEDGYELVASSMSDTVSRVCLVATNTRSTSSTSKGTGTPHGGARPTRPAIDSAPRPTADIASISDYFADIEANGESLHHQQQQQRMTSSKDVRQVTGIYPSREFRFTLLRHWSLHSAMSYSPFVVTRLASWSTRGRSKFDLLMAKLGLSQTEIRQPFAHLDPRLKRQLDEQFEEVAKDFDLADAMYPSFVRDFGWRKAKVSASDAVLALVSLLSTTGARESNRTLGDRESGMQIQIDEQADKDTERKRWLDGFYAAYDALSDFNALEDGIRSAMRLQRAIIEQGTSILERRAIKTLRAFRLAVITEVDGPHLSLFRHPLTLLQLAQFLMSALREQGKIEHAALPFVIAALNTSTDTYIVLGITPPEYTVKRPRHGQTTSLYAGQVRNHFGLIFEETATKMNIQIKQGRFDTSVIEVHRNDLANFADRLRRHL</sequence>
<gene>
    <name evidence="1" type="primary">CDC45_1</name>
    <name evidence="1" type="ORF">EV182_002484</name>
</gene>
<feature type="non-terminal residue" evidence="1">
    <location>
        <position position="1"/>
    </location>
</feature>
<keyword evidence="1" id="KW-0648">Protein biosynthesis</keyword>
<keyword evidence="2" id="KW-1185">Reference proteome</keyword>
<comment type="caution">
    <text evidence="1">The sequence shown here is derived from an EMBL/GenBank/DDBJ whole genome shotgun (WGS) entry which is preliminary data.</text>
</comment>
<proteinExistence type="predicted"/>